<dbReference type="PANTHER" id="PTHR30069:SF39">
    <property type="entry name" value="BLL6183 PROTEIN"/>
    <property type="match status" value="1"/>
</dbReference>
<keyword evidence="10" id="KW-1185">Reference proteome</keyword>
<dbReference type="Gene3D" id="2.40.170.20">
    <property type="entry name" value="TonB-dependent receptor, beta-barrel domain"/>
    <property type="match status" value="1"/>
</dbReference>
<proteinExistence type="predicted"/>
<dbReference type="InterPro" id="IPR039426">
    <property type="entry name" value="TonB-dep_rcpt-like"/>
</dbReference>
<keyword evidence="9" id="KW-0675">Receptor</keyword>
<dbReference type="InterPro" id="IPR036942">
    <property type="entry name" value="Beta-barrel_TonB_sf"/>
</dbReference>
<keyword evidence="8" id="KW-0732">Signal</keyword>
<gene>
    <name evidence="9" type="ORF">ACFFF8_15990</name>
</gene>
<keyword evidence="4" id="KW-0812">Transmembrane</keyword>
<protein>
    <submittedName>
        <fullName evidence="9">TonB-dependent receptor</fullName>
    </submittedName>
</protein>
<name>A0ABV6SA11_9SPHN</name>
<accession>A0ABV6SA11</accession>
<keyword evidence="5" id="KW-0472">Membrane</keyword>
<comment type="subcellular location">
    <subcellularLocation>
        <location evidence="1">Cell outer membrane</location>
        <topology evidence="1">Multi-pass membrane protein</topology>
    </subcellularLocation>
</comment>
<evidence type="ECO:0000313" key="9">
    <source>
        <dbReference type="EMBL" id="MFC0686095.1"/>
    </source>
</evidence>
<organism evidence="9 10">
    <name type="scientific">Novosphingobium clariflavum</name>
    <dbReference type="NCBI Taxonomy" id="2029884"/>
    <lineage>
        <taxon>Bacteria</taxon>
        <taxon>Pseudomonadati</taxon>
        <taxon>Pseudomonadota</taxon>
        <taxon>Alphaproteobacteria</taxon>
        <taxon>Sphingomonadales</taxon>
        <taxon>Sphingomonadaceae</taxon>
        <taxon>Novosphingobium</taxon>
    </lineage>
</organism>
<evidence type="ECO:0000256" key="3">
    <source>
        <dbReference type="ARBA" id="ARBA00022452"/>
    </source>
</evidence>
<dbReference type="PANTHER" id="PTHR30069">
    <property type="entry name" value="TONB-DEPENDENT OUTER MEMBRANE RECEPTOR"/>
    <property type="match status" value="1"/>
</dbReference>
<feature type="compositionally biased region" description="Gly residues" evidence="7">
    <location>
        <begin position="683"/>
        <end position="713"/>
    </location>
</feature>
<evidence type="ECO:0000256" key="6">
    <source>
        <dbReference type="ARBA" id="ARBA00023237"/>
    </source>
</evidence>
<dbReference type="EMBL" id="JBHLTM010000061">
    <property type="protein sequence ID" value="MFC0686095.1"/>
    <property type="molecule type" value="Genomic_DNA"/>
</dbReference>
<dbReference type="InterPro" id="IPR037066">
    <property type="entry name" value="Plug_dom_sf"/>
</dbReference>
<feature type="signal peptide" evidence="8">
    <location>
        <begin position="1"/>
        <end position="25"/>
    </location>
</feature>
<evidence type="ECO:0000256" key="2">
    <source>
        <dbReference type="ARBA" id="ARBA00022448"/>
    </source>
</evidence>
<evidence type="ECO:0000256" key="4">
    <source>
        <dbReference type="ARBA" id="ARBA00022692"/>
    </source>
</evidence>
<evidence type="ECO:0000256" key="5">
    <source>
        <dbReference type="ARBA" id="ARBA00023136"/>
    </source>
</evidence>
<feature type="chain" id="PRO_5045455338" evidence="8">
    <location>
        <begin position="26"/>
        <end position="874"/>
    </location>
</feature>
<reference evidence="9 10" key="1">
    <citation type="submission" date="2024-09" db="EMBL/GenBank/DDBJ databases">
        <authorList>
            <person name="Sun Q."/>
            <person name="Mori K."/>
        </authorList>
    </citation>
    <scope>NUCLEOTIDE SEQUENCE [LARGE SCALE GENOMIC DNA]</scope>
    <source>
        <strain evidence="9 10">CICC 11035S</strain>
    </source>
</reference>
<dbReference type="Proteomes" id="UP001589858">
    <property type="component" value="Unassembled WGS sequence"/>
</dbReference>
<feature type="region of interest" description="Disordered" evidence="7">
    <location>
        <begin position="43"/>
        <end position="73"/>
    </location>
</feature>
<dbReference type="Gene3D" id="2.170.130.10">
    <property type="entry name" value="TonB-dependent receptor, plug domain"/>
    <property type="match status" value="1"/>
</dbReference>
<dbReference type="SUPFAM" id="SSF56935">
    <property type="entry name" value="Porins"/>
    <property type="match status" value="1"/>
</dbReference>
<dbReference type="RefSeq" id="WP_267218811.1">
    <property type="nucleotide sequence ID" value="NZ_JAPCWC010000002.1"/>
</dbReference>
<comment type="caution">
    <text evidence="9">The sequence shown here is derived from an EMBL/GenBank/DDBJ whole genome shotgun (WGS) entry which is preliminary data.</text>
</comment>
<keyword evidence="2" id="KW-0813">Transport</keyword>
<feature type="region of interest" description="Disordered" evidence="7">
    <location>
        <begin position="657"/>
        <end position="715"/>
    </location>
</feature>
<evidence type="ECO:0000313" key="10">
    <source>
        <dbReference type="Proteomes" id="UP001589858"/>
    </source>
</evidence>
<evidence type="ECO:0000256" key="1">
    <source>
        <dbReference type="ARBA" id="ARBA00004571"/>
    </source>
</evidence>
<keyword evidence="6" id="KW-0998">Cell outer membrane</keyword>
<evidence type="ECO:0000256" key="7">
    <source>
        <dbReference type="SAM" id="MobiDB-lite"/>
    </source>
</evidence>
<feature type="compositionally biased region" description="Low complexity" evidence="7">
    <location>
        <begin position="45"/>
        <end position="61"/>
    </location>
</feature>
<keyword evidence="3" id="KW-1134">Transmembrane beta strand</keyword>
<feature type="compositionally biased region" description="Gly residues" evidence="7">
    <location>
        <begin position="662"/>
        <end position="675"/>
    </location>
</feature>
<sequence length="874" mass="92163">MRSVHTIAFAAGVSLSAMAPVLAHAQDGPVVSTCRLSTVHDDAAEAPGGAEGAPASSAAPESDPEAEANAQGTVTIVPTTRGKDIVVTAARVAGQLDVPQQPIQTFDEDDIAAYGVNSISELIDAISPQTGSGRGRGSGGPVMLVNGQRITSFREMRDIPPEAIRRLEVLPEEVALRFGYAANQRVVNIILKKKFDAATLAGEYNRPTRGGYDNYEAQTGLFKVAGPRRYNVSAKYTDTSMLTENERNVTQAEGSVPTVAGDPSPARYRSLAAADSEFALNATMTQGIGKDGLDGSFTTNAAFTHSVANSWSGLDTVTLVQDGDSAIRALPDPLATRVETNQFQAGLGYSRMLGTWNFNVTNDAGYTITQTDTDRRRDTSGLVVAAAAGDLAIDGALPFVPGAGVDEARNRTATLSSMATLSGRPFAMPAGDANLTFKGGYDYTHSSSDNSASQFGRIGLTRGDLSGLVNLALPLTSRSRDALGAVGDITLNLSGGLDHLSDFGTLYNWSAGVTWAPTDRLSFQASYIVEEAAPTLTQLGAPIVQTYNVSVYDFTQNRTALVTVTSGGNPDLVKEKQRDIKLGATWQLPFLQRSNLMVEYFHNRSNDVSEAFPMLTPAVESAFAGRVTRDADGNLIALDRRAVTFDQETSSRIRWGLNLSGSIGGQGQGGPGGFGGPPPGGPPSGGSAGAGAGNRGPGGSGGPPPMMGGGRGPQGTRWNLSIYHTWRFTDRVRIAEGVPELDQLNGEALTAGGVPRHAIEAEGGLFSNGYGFRLKAEWDAPSTVDGTGAPGSTDLRFGSTFVANLRIFADLGRKEELVKKVPFLKGMRVSLVADNLLDSRQKVTDDNGLTPIAYQRAYRSPQGRVIGIDVRKMF</sequence>
<evidence type="ECO:0000256" key="8">
    <source>
        <dbReference type="SAM" id="SignalP"/>
    </source>
</evidence>